<comment type="caution">
    <text evidence="1">The sequence shown here is derived from an EMBL/GenBank/DDBJ whole genome shotgun (WGS) entry which is preliminary data.</text>
</comment>
<dbReference type="EMBL" id="BPLR01017304">
    <property type="protein sequence ID" value="GIY90224.1"/>
    <property type="molecule type" value="Genomic_DNA"/>
</dbReference>
<dbReference type="Proteomes" id="UP001054945">
    <property type="component" value="Unassembled WGS sequence"/>
</dbReference>
<evidence type="ECO:0000313" key="1">
    <source>
        <dbReference type="EMBL" id="GIY90224.1"/>
    </source>
</evidence>
<proteinExistence type="predicted"/>
<accession>A0AAV4X8M3</accession>
<name>A0AAV4X8M3_CAEEX</name>
<dbReference type="AlphaFoldDB" id="A0AAV4X8M3"/>
<reference evidence="1 2" key="1">
    <citation type="submission" date="2021-06" db="EMBL/GenBank/DDBJ databases">
        <title>Caerostris extrusa draft genome.</title>
        <authorList>
            <person name="Kono N."/>
            <person name="Arakawa K."/>
        </authorList>
    </citation>
    <scope>NUCLEOTIDE SEQUENCE [LARGE SCALE GENOMIC DNA]</scope>
</reference>
<gene>
    <name evidence="1" type="ORF">CEXT_186851</name>
</gene>
<keyword evidence="2" id="KW-1185">Reference proteome</keyword>
<sequence>MTNPSLIPYLQPFMRMPRNPHEATFIHSLFRTVNGNHTHKNIDFFPGPRTVPPATHNGDFCYSDKHPLPPPTDLIPAPCSPGCTSQQLVVHNYLCSPGGPPFPSCPVLPPRGELFVELMDVDTWPLTSRDAPNNHSRNVQQRDFVPFFSPWLSILGKK</sequence>
<evidence type="ECO:0000313" key="2">
    <source>
        <dbReference type="Proteomes" id="UP001054945"/>
    </source>
</evidence>
<protein>
    <submittedName>
        <fullName evidence="1">Uncharacterized protein</fullName>
    </submittedName>
</protein>
<organism evidence="1 2">
    <name type="scientific">Caerostris extrusa</name>
    <name type="common">Bark spider</name>
    <name type="synonym">Caerostris bankana</name>
    <dbReference type="NCBI Taxonomy" id="172846"/>
    <lineage>
        <taxon>Eukaryota</taxon>
        <taxon>Metazoa</taxon>
        <taxon>Ecdysozoa</taxon>
        <taxon>Arthropoda</taxon>
        <taxon>Chelicerata</taxon>
        <taxon>Arachnida</taxon>
        <taxon>Araneae</taxon>
        <taxon>Araneomorphae</taxon>
        <taxon>Entelegynae</taxon>
        <taxon>Araneoidea</taxon>
        <taxon>Araneidae</taxon>
        <taxon>Caerostris</taxon>
    </lineage>
</organism>